<dbReference type="Gene3D" id="1.10.260.40">
    <property type="entry name" value="lambda repressor-like DNA-binding domains"/>
    <property type="match status" value="1"/>
</dbReference>
<gene>
    <name evidence="6" type="ORF">GFB49_16920</name>
</gene>
<evidence type="ECO:0000256" key="2">
    <source>
        <dbReference type="ARBA" id="ARBA00023015"/>
    </source>
</evidence>
<proteinExistence type="predicted"/>
<dbReference type="Pfam" id="PF00356">
    <property type="entry name" value="LacI"/>
    <property type="match status" value="1"/>
</dbReference>
<dbReference type="InterPro" id="IPR046335">
    <property type="entry name" value="LacI/GalR-like_sensor"/>
</dbReference>
<organism evidence="6 7">
    <name type="scientific">Tritonibacter litoralis</name>
    <dbReference type="NCBI Taxonomy" id="2662264"/>
    <lineage>
        <taxon>Bacteria</taxon>
        <taxon>Pseudomonadati</taxon>
        <taxon>Pseudomonadota</taxon>
        <taxon>Alphaproteobacteria</taxon>
        <taxon>Rhodobacterales</taxon>
        <taxon>Paracoccaceae</taxon>
        <taxon>Tritonibacter</taxon>
    </lineage>
</organism>
<evidence type="ECO:0000256" key="4">
    <source>
        <dbReference type="ARBA" id="ARBA00023163"/>
    </source>
</evidence>
<evidence type="ECO:0000313" key="6">
    <source>
        <dbReference type="EMBL" id="MQQ10153.1"/>
    </source>
</evidence>
<keyword evidence="3 6" id="KW-0238">DNA-binding</keyword>
<evidence type="ECO:0000259" key="5">
    <source>
        <dbReference type="PROSITE" id="PS50932"/>
    </source>
</evidence>
<dbReference type="InterPro" id="IPR010982">
    <property type="entry name" value="Lambda_DNA-bd_dom_sf"/>
</dbReference>
<dbReference type="InterPro" id="IPR028082">
    <property type="entry name" value="Peripla_BP_I"/>
</dbReference>
<evidence type="ECO:0000256" key="3">
    <source>
        <dbReference type="ARBA" id="ARBA00023125"/>
    </source>
</evidence>
<keyword evidence="4" id="KW-0804">Transcription</keyword>
<accession>A0A843YLS3</accession>
<dbReference type="AlphaFoldDB" id="A0A843YLS3"/>
<keyword evidence="1" id="KW-0678">Repressor</keyword>
<comment type="caution">
    <text evidence="6">The sequence shown here is derived from an EMBL/GenBank/DDBJ whole genome shotgun (WGS) entry which is preliminary data.</text>
</comment>
<keyword evidence="7" id="KW-1185">Reference proteome</keyword>
<dbReference type="CDD" id="cd06278">
    <property type="entry name" value="PBP1_LacI-like"/>
    <property type="match status" value="1"/>
</dbReference>
<dbReference type="Gene3D" id="3.40.50.2300">
    <property type="match status" value="2"/>
</dbReference>
<dbReference type="SMART" id="SM00354">
    <property type="entry name" value="HTH_LACI"/>
    <property type="match status" value="1"/>
</dbReference>
<dbReference type="PANTHER" id="PTHR30146">
    <property type="entry name" value="LACI-RELATED TRANSCRIPTIONAL REPRESSOR"/>
    <property type="match status" value="1"/>
</dbReference>
<dbReference type="PANTHER" id="PTHR30146:SF95">
    <property type="entry name" value="RIBOSE OPERON REPRESSOR"/>
    <property type="match status" value="1"/>
</dbReference>
<dbReference type="SUPFAM" id="SSF53822">
    <property type="entry name" value="Periplasmic binding protein-like I"/>
    <property type="match status" value="1"/>
</dbReference>
<feature type="domain" description="HTH lacI-type" evidence="5">
    <location>
        <begin position="13"/>
        <end position="67"/>
    </location>
</feature>
<dbReference type="RefSeq" id="WP_153217128.1">
    <property type="nucleotide sequence ID" value="NZ_WIBF01000012.1"/>
</dbReference>
<dbReference type="EMBL" id="WIBF01000012">
    <property type="protein sequence ID" value="MQQ10153.1"/>
    <property type="molecule type" value="Genomic_DNA"/>
</dbReference>
<dbReference type="Pfam" id="PF13377">
    <property type="entry name" value="Peripla_BP_3"/>
    <property type="match status" value="1"/>
</dbReference>
<name>A0A843YLS3_9RHOB</name>
<dbReference type="Proteomes" id="UP000444174">
    <property type="component" value="Unassembled WGS sequence"/>
</dbReference>
<dbReference type="PROSITE" id="PS50932">
    <property type="entry name" value="HTH_LACI_2"/>
    <property type="match status" value="1"/>
</dbReference>
<sequence length="338" mass="36173">MPKPTRTDPTRPASAAEVARLAGVSRSAVSRTFTDGASVSPETRAKVMEAAKALNYHVNHLARGISKEESRPVCLLAANLNKPYHGLLLDALTRRLQAAGRISMVINVSADPKSAGEALESTLNYRASASVVMSGTPPEAMVKACVGAGQKVILINRSDTFDGVHHIQIDYKQAMMDAVHMLARAGCQRLALASSSKGTPSLVAREEFFFEAAKAQGLAPIICRCPGTNYEDGVQAAREILAGSDRPDGVFGITDLVACGFIDSATRDFGLSIPGDLCVLGFDDIPQSSWQSYGLTTFSQPYDAIAERVSDILLEKTDIDLGARLPAQPRWRNSVRAK</sequence>
<keyword evidence="2" id="KW-0805">Transcription regulation</keyword>
<evidence type="ECO:0000313" key="7">
    <source>
        <dbReference type="Proteomes" id="UP000444174"/>
    </source>
</evidence>
<dbReference type="GO" id="GO:0000976">
    <property type="term" value="F:transcription cis-regulatory region binding"/>
    <property type="evidence" value="ECO:0007669"/>
    <property type="project" value="TreeGrafter"/>
</dbReference>
<protein>
    <submittedName>
        <fullName evidence="6">LacI family DNA-binding transcriptional regulator</fullName>
    </submittedName>
</protein>
<dbReference type="CDD" id="cd01392">
    <property type="entry name" value="HTH_LacI"/>
    <property type="match status" value="1"/>
</dbReference>
<evidence type="ECO:0000256" key="1">
    <source>
        <dbReference type="ARBA" id="ARBA00022491"/>
    </source>
</evidence>
<dbReference type="GO" id="GO:0003700">
    <property type="term" value="F:DNA-binding transcription factor activity"/>
    <property type="evidence" value="ECO:0007669"/>
    <property type="project" value="TreeGrafter"/>
</dbReference>
<dbReference type="InterPro" id="IPR000843">
    <property type="entry name" value="HTH_LacI"/>
</dbReference>
<reference evidence="6 7" key="1">
    <citation type="submission" date="2019-10" db="EMBL/GenBank/DDBJ databases">
        <title>Epibacterium sp. nov., isolated from seawater.</title>
        <authorList>
            <person name="Zhang X."/>
            <person name="Li N."/>
        </authorList>
    </citation>
    <scope>NUCLEOTIDE SEQUENCE [LARGE SCALE GENOMIC DNA]</scope>
    <source>
        <strain evidence="6 7">SM1979</strain>
    </source>
</reference>
<dbReference type="SUPFAM" id="SSF47413">
    <property type="entry name" value="lambda repressor-like DNA-binding domains"/>
    <property type="match status" value="1"/>
</dbReference>